<gene>
    <name evidence="2" type="ORF">CFH90_02000</name>
</gene>
<evidence type="ECO:0000256" key="1">
    <source>
        <dbReference type="SAM" id="Phobius"/>
    </source>
</evidence>
<dbReference type="AlphaFoldDB" id="A0A3Q8XED4"/>
<dbReference type="InterPro" id="IPR012902">
    <property type="entry name" value="N_methyl_site"/>
</dbReference>
<evidence type="ECO:0000313" key="3">
    <source>
        <dbReference type="Proteomes" id="UP000276980"/>
    </source>
</evidence>
<reference evidence="2 3" key="1">
    <citation type="submission" date="2017-06" db="EMBL/GenBank/DDBJ databases">
        <title>Complete Genome Sequence of the Carbazole-Degrading Bacterium Acinetobacter johnsonii IC001.</title>
        <authorList>
            <person name="Vejarano F."/>
            <person name="Suzuki-Minakuchi C."/>
            <person name="Ohtsubo Y."/>
            <person name="Tsuda M."/>
            <person name="Okada K."/>
            <person name="Nojiri H."/>
        </authorList>
    </citation>
    <scope>NUCLEOTIDE SEQUENCE [LARGE SCALE GENOMIC DNA]</scope>
    <source>
        <strain evidence="2 3">IC001</strain>
    </source>
</reference>
<dbReference type="Pfam" id="PF07963">
    <property type="entry name" value="N_methyl"/>
    <property type="match status" value="1"/>
</dbReference>
<dbReference type="GO" id="GO:0043683">
    <property type="term" value="P:type IV pilus assembly"/>
    <property type="evidence" value="ECO:0007669"/>
    <property type="project" value="InterPro"/>
</dbReference>
<dbReference type="Proteomes" id="UP000276980">
    <property type="component" value="Chromosome"/>
</dbReference>
<organism evidence="2 3">
    <name type="scientific">Acinetobacter johnsonii</name>
    <dbReference type="NCBI Taxonomy" id="40214"/>
    <lineage>
        <taxon>Bacteria</taxon>
        <taxon>Pseudomonadati</taxon>
        <taxon>Pseudomonadota</taxon>
        <taxon>Gammaproteobacteria</taxon>
        <taxon>Moraxellales</taxon>
        <taxon>Moraxellaceae</taxon>
        <taxon>Acinetobacter</taxon>
    </lineage>
</organism>
<feature type="transmembrane region" description="Helical" evidence="1">
    <location>
        <begin position="6"/>
        <end position="32"/>
    </location>
</feature>
<keyword evidence="1" id="KW-1133">Transmembrane helix</keyword>
<accession>A0A3Q8XED4</accession>
<sequence length="323" mass="34924">MKNKQLGFTLIELMISLALGLIVVAAAILLFLTGQKSVAMQKGVAELQDNANFGLNYITKDIRLTNLNVRSAAINDQTTYGGIVLTTSNTESKSNVYLTGTALDADFISKNNLTSNVVNSSDTAVNSDQLVIQYLPQYTLDDKGTASATDDELVGGFDCEGTELRFNKASTGLQVVVQRYFLRADSNKATNESSALALACDAGHYALETPAAISSYGDAGEIIMKRVDHFRVLLGVEANGMHRYMPVSSYMALTAPRPRILSVQLGALVRSTQPLGNDAIIKSNQTFQVLDQTVKVKASTDPKYIRQVVSQTIALRNALGERE</sequence>
<dbReference type="RefSeq" id="WP_126035096.1">
    <property type="nucleotide sequence ID" value="NZ_CP022298.1"/>
</dbReference>
<keyword evidence="1" id="KW-0472">Membrane</keyword>
<dbReference type="Pfam" id="PF16074">
    <property type="entry name" value="PilW"/>
    <property type="match status" value="1"/>
</dbReference>
<proteinExistence type="predicted"/>
<keyword evidence="1" id="KW-0812">Transmembrane</keyword>
<protein>
    <submittedName>
        <fullName evidence="2">Pilus assembly protein PilW</fullName>
    </submittedName>
</protein>
<dbReference type="EMBL" id="CP022298">
    <property type="protein sequence ID" value="AZN62876.1"/>
    <property type="molecule type" value="Genomic_DNA"/>
</dbReference>
<name>A0A3Q8XED4_ACIJO</name>
<evidence type="ECO:0000313" key="2">
    <source>
        <dbReference type="EMBL" id="AZN62876.1"/>
    </source>
</evidence>
<dbReference type="NCBIfam" id="TIGR02532">
    <property type="entry name" value="IV_pilin_GFxxxE"/>
    <property type="match status" value="1"/>
</dbReference>
<dbReference type="InterPro" id="IPR032092">
    <property type="entry name" value="PilW"/>
</dbReference>